<dbReference type="RefSeq" id="WP_165389059.1">
    <property type="nucleotide sequence ID" value="NZ_SGXE01000003.1"/>
</dbReference>
<evidence type="ECO:0000313" key="2">
    <source>
        <dbReference type="Proteomes" id="UP000292262"/>
    </source>
</evidence>
<organism evidence="1 2">
    <name type="scientific">Aquimarina brevivitae</name>
    <dbReference type="NCBI Taxonomy" id="323412"/>
    <lineage>
        <taxon>Bacteria</taxon>
        <taxon>Pseudomonadati</taxon>
        <taxon>Bacteroidota</taxon>
        <taxon>Flavobacteriia</taxon>
        <taxon>Flavobacteriales</taxon>
        <taxon>Flavobacteriaceae</taxon>
        <taxon>Aquimarina</taxon>
    </lineage>
</organism>
<dbReference type="AlphaFoldDB" id="A0A4Q7NYX7"/>
<comment type="caution">
    <text evidence="1">The sequence shown here is derived from an EMBL/GenBank/DDBJ whole genome shotgun (WGS) entry which is preliminary data.</text>
</comment>
<evidence type="ECO:0000313" key="1">
    <source>
        <dbReference type="EMBL" id="RZS92457.1"/>
    </source>
</evidence>
<dbReference type="Proteomes" id="UP000292262">
    <property type="component" value="Unassembled WGS sequence"/>
</dbReference>
<gene>
    <name evidence="1" type="ORF">EV197_2595</name>
</gene>
<sequence>MLQNLSKLGTKLTKEEMKATKGAWGGRTTPCFWCLCDYSNPPAPESNCCCVN</sequence>
<name>A0A4Q7NYX7_9FLAO</name>
<keyword evidence="2" id="KW-1185">Reference proteome</keyword>
<dbReference type="EMBL" id="SGXE01000003">
    <property type="protein sequence ID" value="RZS92457.1"/>
    <property type="molecule type" value="Genomic_DNA"/>
</dbReference>
<accession>A0A4Q7NYX7</accession>
<reference evidence="1 2" key="1">
    <citation type="submission" date="2019-02" db="EMBL/GenBank/DDBJ databases">
        <title>Genomic Encyclopedia of Type Strains, Phase IV (KMG-IV): sequencing the most valuable type-strain genomes for metagenomic binning, comparative biology and taxonomic classification.</title>
        <authorList>
            <person name="Goeker M."/>
        </authorList>
    </citation>
    <scope>NUCLEOTIDE SEQUENCE [LARGE SCALE GENOMIC DNA]</scope>
    <source>
        <strain evidence="1 2">DSM 17196</strain>
    </source>
</reference>
<protein>
    <submittedName>
        <fullName evidence="1">Uncharacterized protein</fullName>
    </submittedName>
</protein>
<proteinExistence type="predicted"/>